<gene>
    <name evidence="7" type="primary">mtnN</name>
    <name evidence="7" type="ORF">KGMB03357_05770</name>
</gene>
<dbReference type="CDD" id="cd09008">
    <property type="entry name" value="MTAN"/>
    <property type="match status" value="1"/>
</dbReference>
<dbReference type="GO" id="GO:0005829">
    <property type="term" value="C:cytosol"/>
    <property type="evidence" value="ECO:0007669"/>
    <property type="project" value="TreeGrafter"/>
</dbReference>
<keyword evidence="8" id="KW-1185">Reference proteome</keyword>
<dbReference type="EC" id="3.2.2.9" evidence="2"/>
<dbReference type="GO" id="GO:0019284">
    <property type="term" value="P:L-methionine salvage from S-adenosylmethionine"/>
    <property type="evidence" value="ECO:0007669"/>
    <property type="project" value="TreeGrafter"/>
</dbReference>
<dbReference type="InterPro" id="IPR035994">
    <property type="entry name" value="Nucleoside_phosphorylase_sf"/>
</dbReference>
<evidence type="ECO:0000313" key="8">
    <source>
        <dbReference type="Proteomes" id="UP000287361"/>
    </source>
</evidence>
<dbReference type="GO" id="GO:0008930">
    <property type="term" value="F:methylthioadenosine nucleosidase activity"/>
    <property type="evidence" value="ECO:0007669"/>
    <property type="project" value="InterPro"/>
</dbReference>
<dbReference type="OrthoDB" id="9792278at2"/>
<dbReference type="GO" id="GO:0008782">
    <property type="term" value="F:adenosylhomocysteine nucleosidase activity"/>
    <property type="evidence" value="ECO:0007669"/>
    <property type="project" value="UniProtKB-EC"/>
</dbReference>
<feature type="domain" description="Nucleoside phosphorylase" evidence="6">
    <location>
        <begin position="3"/>
        <end position="230"/>
    </location>
</feature>
<comment type="pathway">
    <text evidence="1">Amino-acid biosynthesis; L-methionine biosynthesis via salvage pathway; S-methyl-5-thio-alpha-D-ribose 1-phosphate from S-methyl-5'-thioadenosine (hydrolase route): step 1/2.</text>
</comment>
<dbReference type="NCBIfam" id="TIGR01704">
    <property type="entry name" value="MTA_SAH-Nsdase"/>
    <property type="match status" value="1"/>
</dbReference>
<proteinExistence type="predicted"/>
<dbReference type="InterPro" id="IPR010049">
    <property type="entry name" value="MTA_SAH_Nsdase"/>
</dbReference>
<dbReference type="NCBIfam" id="NF004079">
    <property type="entry name" value="PRK05584.1"/>
    <property type="match status" value="1"/>
</dbReference>
<dbReference type="GO" id="GO:0019509">
    <property type="term" value="P:L-methionine salvage from methylthioadenosine"/>
    <property type="evidence" value="ECO:0007669"/>
    <property type="project" value="UniProtKB-UniPathway"/>
</dbReference>
<keyword evidence="5" id="KW-0486">Methionine biosynthesis</keyword>
<name>A0A401LBI8_9FIRM</name>
<keyword evidence="3" id="KW-0028">Amino-acid biosynthesis</keyword>
<evidence type="ECO:0000256" key="3">
    <source>
        <dbReference type="ARBA" id="ARBA00022605"/>
    </source>
</evidence>
<evidence type="ECO:0000256" key="2">
    <source>
        <dbReference type="ARBA" id="ARBA00011974"/>
    </source>
</evidence>
<evidence type="ECO:0000256" key="5">
    <source>
        <dbReference type="ARBA" id="ARBA00023167"/>
    </source>
</evidence>
<keyword evidence="4" id="KW-0378">Hydrolase</keyword>
<evidence type="ECO:0000259" key="6">
    <source>
        <dbReference type="Pfam" id="PF01048"/>
    </source>
</evidence>
<evidence type="ECO:0000313" key="7">
    <source>
        <dbReference type="EMBL" id="GCB28916.1"/>
    </source>
</evidence>
<dbReference type="Proteomes" id="UP000287361">
    <property type="component" value="Unassembled WGS sequence"/>
</dbReference>
<reference evidence="7 8" key="1">
    <citation type="submission" date="2018-10" db="EMBL/GenBank/DDBJ databases">
        <title>Draft Genome Sequence of Anaerotignum sp. KCTC 15736.</title>
        <authorList>
            <person name="Choi S.H."/>
            <person name="Kim J.S."/>
            <person name="Kang S.W."/>
            <person name="Lee J.S."/>
            <person name="Park S.H."/>
        </authorList>
    </citation>
    <scope>NUCLEOTIDE SEQUENCE [LARGE SCALE GENOMIC DNA]</scope>
    <source>
        <strain evidence="7 8">KCTC 15736</strain>
    </source>
</reference>
<dbReference type="EMBL" id="BHVZ01000001">
    <property type="protein sequence ID" value="GCB28916.1"/>
    <property type="molecule type" value="Genomic_DNA"/>
</dbReference>
<sequence>MKTIGIIGAMSEEITYLKEKIEIVTTKNIIGLDFHVGKYCGNSIVLVISGIGKVNAAVCTQVLIDHFGVDYIINTGCAGAIHPELGIGDILISTDAVQHDMDVSALGDPIGTIPRLAESYFKADEMLVKLAQEAAAETAENYHVILGRVASGDKFIGTKEGKEHIKRYVQGDCAEMEGAAIAHACWLNRIPFVIIRAISDSADEQANMSYEQFVLLAAKRSSELVEKILEKLA</sequence>
<protein>
    <recommendedName>
        <fullName evidence="2">adenosylhomocysteine nucleosidase</fullName>
        <ecNumber evidence="2">3.2.2.9</ecNumber>
    </recommendedName>
</protein>
<dbReference type="UniPathway" id="UPA00904">
    <property type="reaction ID" value="UER00871"/>
</dbReference>
<accession>A0A401LBI8</accession>
<dbReference type="PANTHER" id="PTHR46832:SF1">
    <property type="entry name" value="5'-METHYLTHIOADENOSINE_S-ADENOSYLHOMOCYSTEINE NUCLEOSIDASE"/>
    <property type="match status" value="1"/>
</dbReference>
<dbReference type="SUPFAM" id="SSF53167">
    <property type="entry name" value="Purine and uridine phosphorylases"/>
    <property type="match status" value="1"/>
</dbReference>
<dbReference type="AlphaFoldDB" id="A0A401LBI8"/>
<dbReference type="GO" id="GO:0009164">
    <property type="term" value="P:nucleoside catabolic process"/>
    <property type="evidence" value="ECO:0007669"/>
    <property type="project" value="InterPro"/>
</dbReference>
<dbReference type="PANTHER" id="PTHR46832">
    <property type="entry name" value="5'-METHYLTHIOADENOSINE/S-ADENOSYLHOMOCYSTEINE NUCLEOSIDASE"/>
    <property type="match status" value="1"/>
</dbReference>
<comment type="caution">
    <text evidence="7">The sequence shown here is derived from an EMBL/GenBank/DDBJ whole genome shotgun (WGS) entry which is preliminary data.</text>
</comment>
<evidence type="ECO:0000256" key="4">
    <source>
        <dbReference type="ARBA" id="ARBA00022801"/>
    </source>
</evidence>
<dbReference type="Gene3D" id="3.40.50.1580">
    <property type="entry name" value="Nucleoside phosphorylase domain"/>
    <property type="match status" value="1"/>
</dbReference>
<organism evidence="7 8">
    <name type="scientific">Anaerotignum faecicola</name>
    <dbReference type="NCBI Taxonomy" id="2358141"/>
    <lineage>
        <taxon>Bacteria</taxon>
        <taxon>Bacillati</taxon>
        <taxon>Bacillota</taxon>
        <taxon>Clostridia</taxon>
        <taxon>Lachnospirales</taxon>
        <taxon>Anaerotignaceae</taxon>
        <taxon>Anaerotignum</taxon>
    </lineage>
</organism>
<dbReference type="InterPro" id="IPR000845">
    <property type="entry name" value="Nucleoside_phosphorylase_d"/>
</dbReference>
<evidence type="ECO:0000256" key="1">
    <source>
        <dbReference type="ARBA" id="ARBA00004945"/>
    </source>
</evidence>
<dbReference type="Pfam" id="PF01048">
    <property type="entry name" value="PNP_UDP_1"/>
    <property type="match status" value="1"/>
</dbReference>